<dbReference type="PANTHER" id="PTHR46268">
    <property type="entry name" value="STRESS RESPONSE PROTEIN NHAX"/>
    <property type="match status" value="1"/>
</dbReference>
<comment type="similarity">
    <text evidence="1">Belongs to the universal stress protein A family.</text>
</comment>
<comment type="caution">
    <text evidence="3">The sequence shown here is derived from an EMBL/GenBank/DDBJ whole genome shotgun (WGS) entry which is preliminary data.</text>
</comment>
<feature type="domain" description="UspA" evidence="2">
    <location>
        <begin position="1"/>
        <end position="140"/>
    </location>
</feature>
<sequence>MKTIITAVDFSDASINAANYAADMALVTNADLLLLHIYQIPVAYLEIPVATEADQARIDAEESLSQLKEQLIVRTGGNLNIRSRFVVGVFFPELKNICEEIKPYVVIMGSQGTTAAQRLLFGGHTVYAMKHLMWPLITVPPHAGFSQIKKIGLACDFTKVINSTPVEEIKRLVEDLQAELHVINSGKDETYQPDTVFESGMLQEILAPLKPQYHLITGENVNEGIISFVEDNNIDLLVTLPKRRGLLEMLAHRSISKQLVLHSDVPVMTMHPASN</sequence>
<dbReference type="InterPro" id="IPR014729">
    <property type="entry name" value="Rossmann-like_a/b/a_fold"/>
</dbReference>
<dbReference type="Proteomes" id="UP000267223">
    <property type="component" value="Unassembled WGS sequence"/>
</dbReference>
<dbReference type="AlphaFoldDB" id="A0A3M9NDA2"/>
<evidence type="ECO:0000256" key="1">
    <source>
        <dbReference type="ARBA" id="ARBA00008791"/>
    </source>
</evidence>
<gene>
    <name evidence="3" type="ORF">EFY79_12675</name>
</gene>
<keyword evidence="4" id="KW-1185">Reference proteome</keyword>
<dbReference type="Pfam" id="PF00582">
    <property type="entry name" value="Usp"/>
    <property type="match status" value="2"/>
</dbReference>
<dbReference type="SUPFAM" id="SSF52402">
    <property type="entry name" value="Adenine nucleotide alpha hydrolases-like"/>
    <property type="match status" value="2"/>
</dbReference>
<dbReference type="CDD" id="cd00293">
    <property type="entry name" value="USP-like"/>
    <property type="match status" value="1"/>
</dbReference>
<dbReference type="EMBL" id="RJJR01000009">
    <property type="protein sequence ID" value="RNI35800.1"/>
    <property type="molecule type" value="Genomic_DNA"/>
</dbReference>
<dbReference type="OrthoDB" id="9788959at2"/>
<dbReference type="RefSeq" id="WP_123121080.1">
    <property type="nucleotide sequence ID" value="NZ_RJJR01000009.1"/>
</dbReference>
<dbReference type="PANTHER" id="PTHR46268:SF6">
    <property type="entry name" value="UNIVERSAL STRESS PROTEIN UP12"/>
    <property type="match status" value="1"/>
</dbReference>
<accession>A0A3M9NDA2</accession>
<dbReference type="InterPro" id="IPR006016">
    <property type="entry name" value="UspA"/>
</dbReference>
<dbReference type="Gene3D" id="3.40.50.620">
    <property type="entry name" value="HUPs"/>
    <property type="match status" value="2"/>
</dbReference>
<evidence type="ECO:0000313" key="3">
    <source>
        <dbReference type="EMBL" id="RNI35800.1"/>
    </source>
</evidence>
<organism evidence="3 4">
    <name type="scientific">Hanamia caeni</name>
    <dbReference type="NCBI Taxonomy" id="2294116"/>
    <lineage>
        <taxon>Bacteria</taxon>
        <taxon>Pseudomonadati</taxon>
        <taxon>Bacteroidota</taxon>
        <taxon>Chitinophagia</taxon>
        <taxon>Chitinophagales</taxon>
        <taxon>Chitinophagaceae</taxon>
        <taxon>Hanamia</taxon>
    </lineage>
</organism>
<proteinExistence type="inferred from homology"/>
<name>A0A3M9NDA2_9BACT</name>
<evidence type="ECO:0000259" key="2">
    <source>
        <dbReference type="Pfam" id="PF00582"/>
    </source>
</evidence>
<reference evidence="3 4" key="1">
    <citation type="submission" date="2018-11" db="EMBL/GenBank/DDBJ databases">
        <title>Draft genome sequence of Ferruginibacter sp. BO-59.</title>
        <authorList>
            <person name="Im W.T."/>
        </authorList>
    </citation>
    <scope>NUCLEOTIDE SEQUENCE [LARGE SCALE GENOMIC DNA]</scope>
    <source>
        <strain evidence="3 4">BO-59</strain>
    </source>
</reference>
<protein>
    <submittedName>
        <fullName evidence="3">Universal stress protein</fullName>
    </submittedName>
</protein>
<feature type="domain" description="UspA" evidence="2">
    <location>
        <begin position="208"/>
        <end position="269"/>
    </location>
</feature>
<evidence type="ECO:0000313" key="4">
    <source>
        <dbReference type="Proteomes" id="UP000267223"/>
    </source>
</evidence>